<dbReference type="OrthoDB" id="3788993at2"/>
<comment type="caution">
    <text evidence="3">The sequence shown here is derived from an EMBL/GenBank/DDBJ whole genome shotgun (WGS) entry which is preliminary data.</text>
</comment>
<dbReference type="Pfam" id="PF07811">
    <property type="entry name" value="TadE"/>
    <property type="match status" value="1"/>
</dbReference>
<proteinExistence type="predicted"/>
<evidence type="ECO:0000256" key="1">
    <source>
        <dbReference type="SAM" id="Phobius"/>
    </source>
</evidence>
<reference evidence="3 4" key="1">
    <citation type="submission" date="2018-11" db="EMBL/GenBank/DDBJ databases">
        <authorList>
            <person name="Li F."/>
        </authorList>
    </citation>
    <scope>NUCLEOTIDE SEQUENCE [LARGE SCALE GENOMIC DNA]</scope>
    <source>
        <strain evidence="3 4">Gsoil 097</strain>
    </source>
</reference>
<dbReference type="InterPro" id="IPR012495">
    <property type="entry name" value="TadE-like_dom"/>
</dbReference>
<keyword evidence="1" id="KW-0472">Membrane</keyword>
<protein>
    <submittedName>
        <fullName evidence="3">Pilus assembly protein</fullName>
    </submittedName>
</protein>
<organism evidence="3 4">
    <name type="scientific">Nocardioides marmoriginsengisoli</name>
    <dbReference type="NCBI Taxonomy" id="661483"/>
    <lineage>
        <taxon>Bacteria</taxon>
        <taxon>Bacillati</taxon>
        <taxon>Actinomycetota</taxon>
        <taxon>Actinomycetes</taxon>
        <taxon>Propionibacteriales</taxon>
        <taxon>Nocardioidaceae</taxon>
        <taxon>Nocardioides</taxon>
    </lineage>
</organism>
<feature type="transmembrane region" description="Helical" evidence="1">
    <location>
        <begin position="21"/>
        <end position="43"/>
    </location>
</feature>
<sequence length="148" mass="15486">MNRPDQAHHPGRRDRGEDGSMAIELVLLAPVLVACIVVIAGGARYVEARGQTDSAAFAAARAASLTSNQEAAVAAGRSAAARSLAERGRACSTLEVHIDAHDFRRGGNIRASVTCIADLSDLAGFGFPGHKTFTSTATVPLEQHRDLP</sequence>
<evidence type="ECO:0000313" key="4">
    <source>
        <dbReference type="Proteomes" id="UP000267128"/>
    </source>
</evidence>
<keyword evidence="4" id="KW-1185">Reference proteome</keyword>
<accession>A0A3N0CGV0</accession>
<evidence type="ECO:0000313" key="3">
    <source>
        <dbReference type="EMBL" id="RNL62680.1"/>
    </source>
</evidence>
<dbReference type="EMBL" id="RJSE01000007">
    <property type="protein sequence ID" value="RNL62680.1"/>
    <property type="molecule type" value="Genomic_DNA"/>
</dbReference>
<dbReference type="PROSITE" id="PS51257">
    <property type="entry name" value="PROKAR_LIPOPROTEIN"/>
    <property type="match status" value="1"/>
</dbReference>
<dbReference type="Proteomes" id="UP000267128">
    <property type="component" value="Unassembled WGS sequence"/>
</dbReference>
<evidence type="ECO:0000259" key="2">
    <source>
        <dbReference type="Pfam" id="PF07811"/>
    </source>
</evidence>
<keyword evidence="1" id="KW-0812">Transmembrane</keyword>
<dbReference type="AlphaFoldDB" id="A0A3N0CGV0"/>
<keyword evidence="1" id="KW-1133">Transmembrane helix</keyword>
<gene>
    <name evidence="3" type="ORF">EFK50_13070</name>
</gene>
<name>A0A3N0CGV0_9ACTN</name>
<feature type="domain" description="TadE-like" evidence="2">
    <location>
        <begin position="19"/>
        <end position="61"/>
    </location>
</feature>